<evidence type="ECO:0000313" key="3">
    <source>
        <dbReference type="EMBL" id="GAV21097.1"/>
    </source>
</evidence>
<dbReference type="STRING" id="1921010.MMIC_P2076"/>
<evidence type="ECO:0000259" key="2">
    <source>
        <dbReference type="SMART" id="SM00287"/>
    </source>
</evidence>
<evidence type="ECO:0000313" key="4">
    <source>
        <dbReference type="Proteomes" id="UP000231632"/>
    </source>
</evidence>
<dbReference type="Pfam" id="PF08239">
    <property type="entry name" value="SH3_3"/>
    <property type="match status" value="2"/>
</dbReference>
<organism evidence="3 4">
    <name type="scientific">Mariprofundus micogutta</name>
    <dbReference type="NCBI Taxonomy" id="1921010"/>
    <lineage>
        <taxon>Bacteria</taxon>
        <taxon>Pseudomonadati</taxon>
        <taxon>Pseudomonadota</taxon>
        <taxon>Candidatius Mariprofundia</taxon>
        <taxon>Mariprofundales</taxon>
        <taxon>Mariprofundaceae</taxon>
        <taxon>Mariprofundus</taxon>
    </lineage>
</organism>
<sequence length="402" mass="43810">MGDSHKTDVNKKVSENENINEFEALQKQLDEFIEKENAEHAAVEEIDYGPDSQHRLDDFVDDLQKQMDDFVKQSQQQKTVKAVASPPGQNKAVAKPAPAKNVGKKVKKQKPVVQQKSVEADSRAANPGKTTNTNPRFLTAGGLIIAVVIWIVWPDSTEIPPESPMPGQQHMAETKAVLADPVAVESIEPVAEQEQQLATVAAEPVNAEKVSHTGNKETDIKIEPAKQEAAVATPAIAPVVAATAPVATVNNTTLTVTATIANIRSEPNARADVLHRLKQGIKVFAIKREGDWVQLRIKGKLVWAHHSVFASKTAAPVAVVTKPEAEPVTETQPVSSASDGVYQNRVVKVASILGNVRREPNTGAEIMFRLKQGTRVFAIKREGDWVQVRIKGVEAWAHYSIF</sequence>
<dbReference type="OrthoDB" id="9806267at2"/>
<feature type="domain" description="SH3b" evidence="2">
    <location>
        <begin position="251"/>
        <end position="313"/>
    </location>
</feature>
<proteinExistence type="predicted"/>
<reference evidence="3 4" key="1">
    <citation type="journal article" date="2017" name="Arch. Microbiol.">
        <title>Mariprofundus micogutta sp. nov., a novel iron-oxidizing zetaproteobacterium isolated from a deep-sea hydrothermal field at the Bayonnaise knoll of the Izu-Ogasawara arc, and a description of Mariprofundales ord. nov. and Zetaproteobacteria classis nov.</title>
        <authorList>
            <person name="Makita H."/>
            <person name="Tanaka E."/>
            <person name="Mitsunobu S."/>
            <person name="Miyazaki M."/>
            <person name="Nunoura T."/>
            <person name="Uematsu K."/>
            <person name="Takaki Y."/>
            <person name="Nishi S."/>
            <person name="Shimamura S."/>
            <person name="Takai K."/>
        </authorList>
    </citation>
    <scope>NUCLEOTIDE SEQUENCE [LARGE SCALE GENOMIC DNA]</scope>
    <source>
        <strain evidence="3 4">ET2</strain>
    </source>
</reference>
<gene>
    <name evidence="3" type="ORF">MMIC_P2076</name>
</gene>
<dbReference type="RefSeq" id="WP_072660405.1">
    <property type="nucleotide sequence ID" value="NZ_BDFD01000021.1"/>
</dbReference>
<dbReference type="Gene3D" id="2.30.30.40">
    <property type="entry name" value="SH3 Domains"/>
    <property type="match status" value="2"/>
</dbReference>
<feature type="compositionally biased region" description="Low complexity" evidence="1">
    <location>
        <begin position="89"/>
        <end position="101"/>
    </location>
</feature>
<protein>
    <submittedName>
        <fullName evidence="3">Bacterial SH3 domain protein</fullName>
    </submittedName>
</protein>
<dbReference type="SMART" id="SM00287">
    <property type="entry name" value="SH3b"/>
    <property type="match status" value="2"/>
</dbReference>
<dbReference type="InterPro" id="IPR003646">
    <property type="entry name" value="SH3-like_bac-type"/>
</dbReference>
<keyword evidence="4" id="KW-1185">Reference proteome</keyword>
<evidence type="ECO:0000256" key="1">
    <source>
        <dbReference type="SAM" id="MobiDB-lite"/>
    </source>
</evidence>
<feature type="domain" description="SH3b" evidence="2">
    <location>
        <begin position="342"/>
        <end position="400"/>
    </location>
</feature>
<dbReference type="AlphaFoldDB" id="A0A1L8CQD2"/>
<dbReference type="EMBL" id="BDFD01000021">
    <property type="protein sequence ID" value="GAV21097.1"/>
    <property type="molecule type" value="Genomic_DNA"/>
</dbReference>
<comment type="caution">
    <text evidence="3">The sequence shown here is derived from an EMBL/GenBank/DDBJ whole genome shotgun (WGS) entry which is preliminary data.</text>
</comment>
<dbReference type="Proteomes" id="UP000231632">
    <property type="component" value="Unassembled WGS sequence"/>
</dbReference>
<accession>A0A1L8CQD2</accession>
<feature type="region of interest" description="Disordered" evidence="1">
    <location>
        <begin position="71"/>
        <end position="133"/>
    </location>
</feature>
<name>A0A1L8CQD2_9PROT</name>